<accession>A0A9W8YKJ7</accession>
<sequence>MTSNYPIPSQTSSHAPLEPISGITLLHAELNRRANLRPACSTGCCELDNVTFISGGFERGCVVGISAEEDDVALVLGLQTIARLLTGAGGGKRKSRAMIISTVGVGSLVGILREVLRAQGVRERETETEVLGRVAVSRVFDMNGLWEVLGELDALGGSQEVGEGTRTPQAAQDGKESLRDGGEDALRFVATPAGEDDESHGLKSPAAVHTEARALGDDGEESGHILHAGAPSSSPLSDPPSSLPDIALWESAEDAVLDANSARTAGTTDQGDVDWPRKTPPGQREEIQDSEEEEGFSSPLVPSQGSVEASPVKLPAPRASLPIERNDLDSDQADTTSPSIEPPYERDDREPSPTAAEAAGIRGKDQEYMPSRPPKTSSAEDNSDGPREKAQAFKAVDGEKTPPAPSSYKGESTHPDIILITHMSTLLSSLFHQREKATAHQTLQLLASHLRYLARSTEHGGPLIMILNSTTTSESNVAAPAQHHDRDGPPLPPPSGGPSTPNKPLDPTLRSIFNPPPLPVSGLPYHYDTPHSRRNKPSFGLIFTQLLDLHLLCTKIPRTRADAEALYAPTSPGTRKAVEYVWAVEVLLDGIGVWEGREHVLEGRPRRFRDQRWGAVEVKRDVMGLRIVDAFEKTAQAVPQQIVLAAGFGGPRV</sequence>
<dbReference type="EMBL" id="JAPEVB010000006">
    <property type="protein sequence ID" value="KAJ4386571.1"/>
    <property type="molecule type" value="Genomic_DNA"/>
</dbReference>
<name>A0A9W8YKJ7_9PEZI</name>
<feature type="compositionally biased region" description="Polar residues" evidence="1">
    <location>
        <begin position="261"/>
        <end position="270"/>
    </location>
</feature>
<feature type="compositionally biased region" description="Basic and acidic residues" evidence="1">
    <location>
        <begin position="384"/>
        <end position="400"/>
    </location>
</feature>
<feature type="region of interest" description="Disordered" evidence="1">
    <location>
        <begin position="218"/>
        <end position="245"/>
    </location>
</feature>
<feature type="region of interest" description="Disordered" evidence="1">
    <location>
        <begin position="259"/>
        <end position="412"/>
    </location>
</feature>
<keyword evidence="3" id="KW-1185">Reference proteome</keyword>
<evidence type="ECO:0000313" key="3">
    <source>
        <dbReference type="Proteomes" id="UP001140453"/>
    </source>
</evidence>
<organism evidence="2 3">
    <name type="scientific">Gnomoniopsis smithogilvyi</name>
    <dbReference type="NCBI Taxonomy" id="1191159"/>
    <lineage>
        <taxon>Eukaryota</taxon>
        <taxon>Fungi</taxon>
        <taxon>Dikarya</taxon>
        <taxon>Ascomycota</taxon>
        <taxon>Pezizomycotina</taxon>
        <taxon>Sordariomycetes</taxon>
        <taxon>Sordariomycetidae</taxon>
        <taxon>Diaporthales</taxon>
        <taxon>Gnomoniaceae</taxon>
        <taxon>Gnomoniopsis</taxon>
    </lineage>
</organism>
<gene>
    <name evidence="2" type="ORF">N0V93_009469</name>
</gene>
<dbReference type="OrthoDB" id="336321at2759"/>
<evidence type="ECO:0000256" key="1">
    <source>
        <dbReference type="SAM" id="MobiDB-lite"/>
    </source>
</evidence>
<comment type="caution">
    <text evidence="2">The sequence shown here is derived from an EMBL/GenBank/DDBJ whole genome shotgun (WGS) entry which is preliminary data.</text>
</comment>
<reference evidence="2" key="1">
    <citation type="submission" date="2022-10" db="EMBL/GenBank/DDBJ databases">
        <title>Tapping the CABI collections for fungal endophytes: first genome assemblies for Collariella, Neodidymelliopsis, Ascochyta clinopodiicola, Didymella pomorum, Didymosphaeria variabile, Neocosmospora piperis and Neocucurbitaria cava.</title>
        <authorList>
            <person name="Hill R."/>
        </authorList>
    </citation>
    <scope>NUCLEOTIDE SEQUENCE</scope>
    <source>
        <strain evidence="2">IMI 355082</strain>
    </source>
</reference>
<proteinExistence type="predicted"/>
<dbReference type="Gene3D" id="3.40.50.300">
    <property type="entry name" value="P-loop containing nucleotide triphosphate hydrolases"/>
    <property type="match status" value="1"/>
</dbReference>
<dbReference type="Proteomes" id="UP001140453">
    <property type="component" value="Unassembled WGS sequence"/>
</dbReference>
<feature type="region of interest" description="Disordered" evidence="1">
    <location>
        <begin position="474"/>
        <end position="513"/>
    </location>
</feature>
<dbReference type="InterPro" id="IPR027417">
    <property type="entry name" value="P-loop_NTPase"/>
</dbReference>
<dbReference type="AlphaFoldDB" id="A0A9W8YKJ7"/>
<protein>
    <submittedName>
        <fullName evidence="2">Uncharacterized protein</fullName>
    </submittedName>
</protein>
<feature type="region of interest" description="Disordered" evidence="1">
    <location>
        <begin position="159"/>
        <end position="179"/>
    </location>
</feature>
<evidence type="ECO:0000313" key="2">
    <source>
        <dbReference type="EMBL" id="KAJ4386571.1"/>
    </source>
</evidence>